<evidence type="ECO:0000256" key="2">
    <source>
        <dbReference type="ARBA" id="ARBA00022692"/>
    </source>
</evidence>
<dbReference type="CDD" id="cd02431">
    <property type="entry name" value="Ferritin_CCC1_C"/>
    <property type="match status" value="1"/>
</dbReference>
<dbReference type="OrthoDB" id="9781287at2"/>
<feature type="transmembrane region" description="Helical" evidence="5">
    <location>
        <begin position="197"/>
        <end position="216"/>
    </location>
</feature>
<evidence type="ECO:0000313" key="6">
    <source>
        <dbReference type="EMBL" id="KPL76591.1"/>
    </source>
</evidence>
<dbReference type="GO" id="GO:0005384">
    <property type="term" value="F:manganese ion transmembrane transporter activity"/>
    <property type="evidence" value="ECO:0007669"/>
    <property type="project" value="InterPro"/>
</dbReference>
<evidence type="ECO:0000256" key="5">
    <source>
        <dbReference type="SAM" id="Phobius"/>
    </source>
</evidence>
<dbReference type="STRING" id="1134406.ADN00_11475"/>
<comment type="subcellular location">
    <subcellularLocation>
        <location evidence="1">Endomembrane system</location>
        <topology evidence="1">Multi-pass membrane protein</topology>
    </subcellularLocation>
</comment>
<comment type="caution">
    <text evidence="6">The sequence shown here is derived from an EMBL/GenBank/DDBJ whole genome shotgun (WGS) entry which is preliminary data.</text>
</comment>
<accession>A0A0P6XTP0</accession>
<keyword evidence="3 5" id="KW-1133">Transmembrane helix</keyword>
<evidence type="ECO:0000256" key="1">
    <source>
        <dbReference type="ARBA" id="ARBA00004127"/>
    </source>
</evidence>
<feature type="transmembrane region" description="Helical" evidence="5">
    <location>
        <begin position="128"/>
        <end position="153"/>
    </location>
</feature>
<dbReference type="InterPro" id="IPR009078">
    <property type="entry name" value="Ferritin-like_SF"/>
</dbReference>
<dbReference type="Proteomes" id="UP000050417">
    <property type="component" value="Unassembled WGS sequence"/>
</dbReference>
<dbReference type="Gene3D" id="1.20.5.420">
    <property type="entry name" value="Immunoglobulin FC, subunit C"/>
    <property type="match status" value="1"/>
</dbReference>
<name>A0A0P6XTP0_9CHLR</name>
<dbReference type="GO" id="GO:0012505">
    <property type="term" value="C:endomembrane system"/>
    <property type="evidence" value="ECO:0007669"/>
    <property type="project" value="UniProtKB-SubCell"/>
</dbReference>
<evidence type="ECO:0000256" key="4">
    <source>
        <dbReference type="ARBA" id="ARBA00023136"/>
    </source>
</evidence>
<dbReference type="InterPro" id="IPR039376">
    <property type="entry name" value="Ferritin_CCC1_N"/>
</dbReference>
<dbReference type="AlphaFoldDB" id="A0A0P6XTP0"/>
<dbReference type="EMBL" id="LGCL01000025">
    <property type="protein sequence ID" value="KPL76591.1"/>
    <property type="molecule type" value="Genomic_DNA"/>
</dbReference>
<feature type="transmembrane region" description="Helical" evidence="5">
    <location>
        <begin position="254"/>
        <end position="275"/>
    </location>
</feature>
<dbReference type="InterPro" id="IPR008217">
    <property type="entry name" value="Ccc1_fam"/>
</dbReference>
<dbReference type="GO" id="GO:0030026">
    <property type="term" value="P:intracellular manganese ion homeostasis"/>
    <property type="evidence" value="ECO:0007669"/>
    <property type="project" value="InterPro"/>
</dbReference>
<dbReference type="SUPFAM" id="SSF47240">
    <property type="entry name" value="Ferritin-like"/>
    <property type="match status" value="1"/>
</dbReference>
<keyword evidence="2 5" id="KW-0812">Transmembrane</keyword>
<proteinExistence type="predicted"/>
<gene>
    <name evidence="6" type="ORF">ADN00_11475</name>
</gene>
<keyword evidence="4 5" id="KW-0472">Membrane</keyword>
<feature type="transmembrane region" description="Helical" evidence="5">
    <location>
        <begin position="222"/>
        <end position="242"/>
    </location>
</feature>
<feature type="transmembrane region" description="Helical" evidence="5">
    <location>
        <begin position="159"/>
        <end position="177"/>
    </location>
</feature>
<dbReference type="Pfam" id="PF01988">
    <property type="entry name" value="VIT1"/>
    <property type="match status" value="1"/>
</dbReference>
<evidence type="ECO:0000313" key="7">
    <source>
        <dbReference type="Proteomes" id="UP000050417"/>
    </source>
</evidence>
<dbReference type="PATRIC" id="fig|1134406.4.peg.996"/>
<evidence type="ECO:0000256" key="3">
    <source>
        <dbReference type="ARBA" id="ARBA00022989"/>
    </source>
</evidence>
<protein>
    <submittedName>
        <fullName evidence="6">Membrane protein</fullName>
    </submittedName>
</protein>
<organism evidence="6 7">
    <name type="scientific">Ornatilinea apprima</name>
    <dbReference type="NCBI Taxonomy" id="1134406"/>
    <lineage>
        <taxon>Bacteria</taxon>
        <taxon>Bacillati</taxon>
        <taxon>Chloroflexota</taxon>
        <taxon>Anaerolineae</taxon>
        <taxon>Anaerolineales</taxon>
        <taxon>Anaerolineaceae</taxon>
        <taxon>Ornatilinea</taxon>
    </lineage>
</organism>
<dbReference type="CDD" id="cd01044">
    <property type="entry name" value="Ferritin_CCC1_N"/>
    <property type="match status" value="1"/>
</dbReference>
<keyword evidence="7" id="KW-1185">Reference proteome</keyword>
<feature type="transmembrane region" description="Helical" evidence="5">
    <location>
        <begin position="65"/>
        <end position="82"/>
    </location>
</feature>
<sequence>MEKLLFLQQDEINSHHTYARLAKQVKDENNSAVLKKISEEEKKHYEIWNRYTRMEIRPNWFQVNLFYWLARILGLTFGIKLMELGEEKAQKAYSQLLDRVPEAKQVMEEEEVHEEELMDMLDEEGLKYAGSVVLGLNDALVELTGALAGFSFAFQKTNLIALAGLITGISASFSMAASEYLSQKSEEGEQDPLKSAIYTGVAYIFTVLILVLPYFLFQNYLVSLAFTVFNALVIIAVFNFYISVAKGYSFKRRFTEMALISVGVAAFSFIVGVVVRNVTGIEI</sequence>
<reference evidence="6 7" key="1">
    <citation type="submission" date="2015-07" db="EMBL/GenBank/DDBJ databases">
        <title>Genome sequence of Ornatilinea apprima DSM 23815.</title>
        <authorList>
            <person name="Hemp J."/>
            <person name="Ward L.M."/>
            <person name="Pace L.A."/>
            <person name="Fischer W.W."/>
        </authorList>
    </citation>
    <scope>NUCLEOTIDE SEQUENCE [LARGE SCALE GENOMIC DNA]</scope>
    <source>
        <strain evidence="6 7">P3M-1</strain>
    </source>
</reference>